<comment type="caution">
    <text evidence="9">The sequence shown here is derived from an EMBL/GenBank/DDBJ whole genome shotgun (WGS) entry which is preliminary data.</text>
</comment>
<feature type="transmembrane region" description="Helical" evidence="8">
    <location>
        <begin position="288"/>
        <end position="309"/>
    </location>
</feature>
<name>A0A4R2QXR2_9PSEU</name>
<accession>A0A4R2QXR2</accession>
<evidence type="ECO:0000256" key="2">
    <source>
        <dbReference type="ARBA" id="ARBA00007935"/>
    </source>
</evidence>
<feature type="transmembrane region" description="Helical" evidence="8">
    <location>
        <begin position="127"/>
        <end position="145"/>
    </location>
</feature>
<dbReference type="PANTHER" id="PTHR30472:SF1">
    <property type="entry name" value="FE(3+) DICITRATE TRANSPORT SYSTEM PERMEASE PROTEIN FECC-RELATED"/>
    <property type="match status" value="1"/>
</dbReference>
<feature type="transmembrane region" description="Helical" evidence="8">
    <location>
        <begin position="70"/>
        <end position="87"/>
    </location>
</feature>
<keyword evidence="7 8" id="KW-0472">Membrane</keyword>
<feature type="transmembrane region" description="Helical" evidence="8">
    <location>
        <begin position="157"/>
        <end position="178"/>
    </location>
</feature>
<dbReference type="CDD" id="cd06550">
    <property type="entry name" value="TM_ABC_iron-siderophores_like"/>
    <property type="match status" value="1"/>
</dbReference>
<dbReference type="Pfam" id="PF01032">
    <property type="entry name" value="FecCD"/>
    <property type="match status" value="1"/>
</dbReference>
<dbReference type="PANTHER" id="PTHR30472">
    <property type="entry name" value="FERRIC ENTEROBACTIN TRANSPORT SYSTEM PERMEASE PROTEIN"/>
    <property type="match status" value="1"/>
</dbReference>
<dbReference type="AlphaFoldDB" id="A0A4R2QXR2"/>
<dbReference type="SUPFAM" id="SSF81345">
    <property type="entry name" value="ABC transporter involved in vitamin B12 uptake, BtuC"/>
    <property type="match status" value="1"/>
</dbReference>
<comment type="similarity">
    <text evidence="2">Belongs to the binding-protein-dependent transport system permease family. FecCD subfamily.</text>
</comment>
<dbReference type="Gene3D" id="1.10.3470.10">
    <property type="entry name" value="ABC transporter involved in vitamin B12 uptake, BtuC"/>
    <property type="match status" value="1"/>
</dbReference>
<feature type="transmembrane region" description="Helical" evidence="8">
    <location>
        <begin position="199"/>
        <end position="226"/>
    </location>
</feature>
<dbReference type="Proteomes" id="UP000294911">
    <property type="component" value="Unassembled WGS sequence"/>
</dbReference>
<dbReference type="InterPro" id="IPR000522">
    <property type="entry name" value="ABC_transptr_permease_BtuC"/>
</dbReference>
<dbReference type="InterPro" id="IPR037294">
    <property type="entry name" value="ABC_BtuC-like"/>
</dbReference>
<evidence type="ECO:0000256" key="7">
    <source>
        <dbReference type="ARBA" id="ARBA00023136"/>
    </source>
</evidence>
<evidence type="ECO:0000256" key="3">
    <source>
        <dbReference type="ARBA" id="ARBA00022448"/>
    </source>
</evidence>
<dbReference type="GO" id="GO:0022857">
    <property type="term" value="F:transmembrane transporter activity"/>
    <property type="evidence" value="ECO:0007669"/>
    <property type="project" value="InterPro"/>
</dbReference>
<feature type="transmembrane region" description="Helical" evidence="8">
    <location>
        <begin position="16"/>
        <end position="38"/>
    </location>
</feature>
<evidence type="ECO:0000313" key="9">
    <source>
        <dbReference type="EMBL" id="TCP54982.1"/>
    </source>
</evidence>
<comment type="subcellular location">
    <subcellularLocation>
        <location evidence="1">Cell membrane</location>
        <topology evidence="1">Multi-pass membrane protein</topology>
    </subcellularLocation>
</comment>
<keyword evidence="5 8" id="KW-0812">Transmembrane</keyword>
<feature type="transmembrane region" description="Helical" evidence="8">
    <location>
        <begin position="246"/>
        <end position="276"/>
    </location>
</feature>
<keyword evidence="4" id="KW-1003">Cell membrane</keyword>
<evidence type="ECO:0000256" key="8">
    <source>
        <dbReference type="SAM" id="Phobius"/>
    </source>
</evidence>
<feature type="transmembrane region" description="Helical" evidence="8">
    <location>
        <begin position="315"/>
        <end position="333"/>
    </location>
</feature>
<feature type="transmembrane region" description="Helical" evidence="8">
    <location>
        <begin position="99"/>
        <end position="120"/>
    </location>
</feature>
<gene>
    <name evidence="9" type="ORF">EV191_102193</name>
</gene>
<organism evidence="9 10">
    <name type="scientific">Tamaricihabitans halophyticus</name>
    <dbReference type="NCBI Taxonomy" id="1262583"/>
    <lineage>
        <taxon>Bacteria</taxon>
        <taxon>Bacillati</taxon>
        <taxon>Actinomycetota</taxon>
        <taxon>Actinomycetes</taxon>
        <taxon>Pseudonocardiales</taxon>
        <taxon>Pseudonocardiaceae</taxon>
        <taxon>Tamaricihabitans</taxon>
    </lineage>
</organism>
<sequence>MRAAAPEPATRLPLRLAWLVGCAVAVFGCVVLSIAIGSEQLAISDAIRVLFQPDGSNAAVIVHELRLPRTLLGVAVGLALGMAGAIMQSITRNPLADPGILGVNAGAATGVVVASTILGLGAFTSYVWFAFLGAGAATVLVYLIGSRDVGGADPVRLALAGTAVSAALAAVNQTLVLLDPQAYEEYRFWVVGDLAGRDGAVLGYLVPFIAIGLLLAVSLGPALNALALGEDTGRALGTRIARTRGLAAISVLLLAGAATAAAGPIAFVGLAVPHLARLLIGPDQRYQLPYSALFGAILVVLADVLGRLIAPEGELQVGIVAAFVGAPIFVLLVRRARIAKL</sequence>
<evidence type="ECO:0000313" key="10">
    <source>
        <dbReference type="Proteomes" id="UP000294911"/>
    </source>
</evidence>
<reference evidence="9 10" key="1">
    <citation type="submission" date="2019-03" db="EMBL/GenBank/DDBJ databases">
        <title>Genomic Encyclopedia of Type Strains, Phase IV (KMG-IV): sequencing the most valuable type-strain genomes for metagenomic binning, comparative biology and taxonomic classification.</title>
        <authorList>
            <person name="Goeker M."/>
        </authorList>
    </citation>
    <scope>NUCLEOTIDE SEQUENCE [LARGE SCALE GENOMIC DNA]</scope>
    <source>
        <strain evidence="9 10">DSM 45765</strain>
    </source>
</reference>
<dbReference type="PROSITE" id="PS51257">
    <property type="entry name" value="PROKAR_LIPOPROTEIN"/>
    <property type="match status" value="1"/>
</dbReference>
<evidence type="ECO:0000256" key="5">
    <source>
        <dbReference type="ARBA" id="ARBA00022692"/>
    </source>
</evidence>
<evidence type="ECO:0000256" key="1">
    <source>
        <dbReference type="ARBA" id="ARBA00004651"/>
    </source>
</evidence>
<dbReference type="GO" id="GO:0005886">
    <property type="term" value="C:plasma membrane"/>
    <property type="evidence" value="ECO:0007669"/>
    <property type="project" value="UniProtKB-SubCell"/>
</dbReference>
<dbReference type="EMBL" id="SLXQ01000002">
    <property type="protein sequence ID" value="TCP54982.1"/>
    <property type="molecule type" value="Genomic_DNA"/>
</dbReference>
<keyword evidence="6 8" id="KW-1133">Transmembrane helix</keyword>
<evidence type="ECO:0000256" key="4">
    <source>
        <dbReference type="ARBA" id="ARBA00022475"/>
    </source>
</evidence>
<proteinExistence type="inferred from homology"/>
<keyword evidence="10" id="KW-1185">Reference proteome</keyword>
<dbReference type="RefSeq" id="WP_243658833.1">
    <property type="nucleotide sequence ID" value="NZ_SLXQ01000002.1"/>
</dbReference>
<evidence type="ECO:0000256" key="6">
    <source>
        <dbReference type="ARBA" id="ARBA00022989"/>
    </source>
</evidence>
<keyword evidence="3" id="KW-0813">Transport</keyword>
<dbReference type="GO" id="GO:0033214">
    <property type="term" value="P:siderophore-iron import into cell"/>
    <property type="evidence" value="ECO:0007669"/>
    <property type="project" value="TreeGrafter"/>
</dbReference>
<protein>
    <submittedName>
        <fullName evidence="9">Iron complex transport system permease protein</fullName>
    </submittedName>
</protein>
<dbReference type="FunFam" id="1.10.3470.10:FF:000001">
    <property type="entry name" value="Vitamin B12 ABC transporter permease BtuC"/>
    <property type="match status" value="1"/>
</dbReference>